<dbReference type="AlphaFoldDB" id="A0A2H3IWW7"/>
<proteinExistence type="predicted"/>
<name>A0A2H3IWW7_WOLCO</name>
<dbReference type="EMBL" id="KB467831">
    <property type="protein sequence ID" value="PCH34462.1"/>
    <property type="molecule type" value="Genomic_DNA"/>
</dbReference>
<dbReference type="Proteomes" id="UP000218811">
    <property type="component" value="Unassembled WGS sequence"/>
</dbReference>
<keyword evidence="2" id="KW-1185">Reference proteome</keyword>
<protein>
    <submittedName>
        <fullName evidence="1">Uncharacterized protein</fullName>
    </submittedName>
</protein>
<evidence type="ECO:0000313" key="2">
    <source>
        <dbReference type="Proteomes" id="UP000218811"/>
    </source>
</evidence>
<reference evidence="1 2" key="1">
    <citation type="journal article" date="2012" name="Science">
        <title>The Paleozoic origin of enzymatic lignin decomposition reconstructed from 31 fungal genomes.</title>
        <authorList>
            <person name="Floudas D."/>
            <person name="Binder M."/>
            <person name="Riley R."/>
            <person name="Barry K."/>
            <person name="Blanchette R.A."/>
            <person name="Henrissat B."/>
            <person name="Martinez A.T."/>
            <person name="Otillar R."/>
            <person name="Spatafora J.W."/>
            <person name="Yadav J.S."/>
            <person name="Aerts A."/>
            <person name="Benoit I."/>
            <person name="Boyd A."/>
            <person name="Carlson A."/>
            <person name="Copeland A."/>
            <person name="Coutinho P.M."/>
            <person name="de Vries R.P."/>
            <person name="Ferreira P."/>
            <person name="Findley K."/>
            <person name="Foster B."/>
            <person name="Gaskell J."/>
            <person name="Glotzer D."/>
            <person name="Gorecki P."/>
            <person name="Heitman J."/>
            <person name="Hesse C."/>
            <person name="Hori C."/>
            <person name="Igarashi K."/>
            <person name="Jurgens J.A."/>
            <person name="Kallen N."/>
            <person name="Kersten P."/>
            <person name="Kohler A."/>
            <person name="Kuees U."/>
            <person name="Kumar T.K.A."/>
            <person name="Kuo A."/>
            <person name="LaButti K."/>
            <person name="Larrondo L.F."/>
            <person name="Lindquist E."/>
            <person name="Ling A."/>
            <person name="Lombard V."/>
            <person name="Lucas S."/>
            <person name="Lundell T."/>
            <person name="Martin R."/>
            <person name="McLaughlin D.J."/>
            <person name="Morgenstern I."/>
            <person name="Morin E."/>
            <person name="Murat C."/>
            <person name="Nagy L.G."/>
            <person name="Nolan M."/>
            <person name="Ohm R.A."/>
            <person name="Patyshakuliyeva A."/>
            <person name="Rokas A."/>
            <person name="Ruiz-Duenas F.J."/>
            <person name="Sabat G."/>
            <person name="Salamov A."/>
            <person name="Samejima M."/>
            <person name="Schmutz J."/>
            <person name="Slot J.C."/>
            <person name="St John F."/>
            <person name="Stenlid J."/>
            <person name="Sun H."/>
            <person name="Sun S."/>
            <person name="Syed K."/>
            <person name="Tsang A."/>
            <person name="Wiebenga A."/>
            <person name="Young D."/>
            <person name="Pisabarro A."/>
            <person name="Eastwood D.C."/>
            <person name="Martin F."/>
            <person name="Cullen D."/>
            <person name="Grigoriev I.V."/>
            <person name="Hibbett D.S."/>
        </authorList>
    </citation>
    <scope>NUCLEOTIDE SEQUENCE [LARGE SCALE GENOMIC DNA]</scope>
    <source>
        <strain evidence="1 2">MD-104</strain>
    </source>
</reference>
<evidence type="ECO:0000313" key="1">
    <source>
        <dbReference type="EMBL" id="PCH34462.1"/>
    </source>
</evidence>
<gene>
    <name evidence="1" type="ORF">WOLCODRAFT_22706</name>
</gene>
<sequence>MLGNCEKEQCAKPGRVLRILLIHREAWPANRQSASQQALLWNECDCLTANAVAWMANVGRHCNESARGQMCLAVWVQIIAVLNAMQRSS</sequence>
<organism evidence="1 2">
    <name type="scientific">Wolfiporia cocos (strain MD-104)</name>
    <name type="common">Brown rot fungus</name>
    <dbReference type="NCBI Taxonomy" id="742152"/>
    <lineage>
        <taxon>Eukaryota</taxon>
        <taxon>Fungi</taxon>
        <taxon>Dikarya</taxon>
        <taxon>Basidiomycota</taxon>
        <taxon>Agaricomycotina</taxon>
        <taxon>Agaricomycetes</taxon>
        <taxon>Polyporales</taxon>
        <taxon>Phaeolaceae</taxon>
        <taxon>Wolfiporia</taxon>
    </lineage>
</organism>
<accession>A0A2H3IWW7</accession>